<dbReference type="GO" id="GO:0016020">
    <property type="term" value="C:membrane"/>
    <property type="evidence" value="ECO:0007669"/>
    <property type="project" value="InterPro"/>
</dbReference>
<dbReference type="STRING" id="679897.HMU12060"/>
<keyword evidence="1 3" id="KW-0328">Glycosyltransferase</keyword>
<accession>D3UIY5</accession>
<dbReference type="RefSeq" id="WP_013023529.1">
    <property type="nucleotide sequence ID" value="NC_013949.1"/>
</dbReference>
<dbReference type="CDD" id="cd11301">
    <property type="entry name" value="Fut1_Fut2_like"/>
    <property type="match status" value="1"/>
</dbReference>
<dbReference type="PANTHER" id="PTHR11927">
    <property type="entry name" value="GALACTOSIDE 2-L-FUCOSYLTRANSFERASE"/>
    <property type="match status" value="1"/>
</dbReference>
<keyword evidence="2 3" id="KW-0808">Transferase</keyword>
<dbReference type="Proteomes" id="UP000001522">
    <property type="component" value="Chromosome"/>
</dbReference>
<dbReference type="Pfam" id="PF01531">
    <property type="entry name" value="Glyco_transf_11"/>
    <property type="match status" value="1"/>
</dbReference>
<evidence type="ECO:0000256" key="2">
    <source>
        <dbReference type="ARBA" id="ARBA00022679"/>
    </source>
</evidence>
<name>D3UIY5_HELM1</name>
<dbReference type="eggNOG" id="ENOG502ZC3Y">
    <property type="taxonomic scope" value="Bacteria"/>
</dbReference>
<gene>
    <name evidence="3" type="ordered locus">HMU12060</name>
</gene>
<dbReference type="CAZy" id="GT11">
    <property type="family name" value="Glycosyltransferase Family 11"/>
</dbReference>
<dbReference type="InterPro" id="IPR002516">
    <property type="entry name" value="Glyco_trans_11"/>
</dbReference>
<organism evidence="3 4">
    <name type="scientific">Helicobacter mustelae (strain ATCC 43772 / CCUG 25715 / CIP 103759 / LMG 18044 / NCTC 12198 / R85-136P)</name>
    <name type="common">Campylobacter mustelae</name>
    <dbReference type="NCBI Taxonomy" id="679897"/>
    <lineage>
        <taxon>Bacteria</taxon>
        <taxon>Pseudomonadati</taxon>
        <taxon>Campylobacterota</taxon>
        <taxon>Epsilonproteobacteria</taxon>
        <taxon>Campylobacterales</taxon>
        <taxon>Helicobacteraceae</taxon>
        <taxon>Helicobacter</taxon>
    </lineage>
</organism>
<proteinExistence type="predicted"/>
<evidence type="ECO:0000256" key="1">
    <source>
        <dbReference type="ARBA" id="ARBA00022676"/>
    </source>
</evidence>
<dbReference type="PANTHER" id="PTHR11927:SF9">
    <property type="entry name" value="L-FUCOSYLTRANSFERASE"/>
    <property type="match status" value="1"/>
</dbReference>
<dbReference type="KEGG" id="hms:HMU12060"/>
<sequence>MDFKIVQVHGGLGNQMFQYAFAKSLQTHLNIPVLLDTTWFDYGNRELGLHLFPIDLQCASAQQIAAAHMQNLPRLVRGALRRMGLGRVSKEIVFEYMPELFEPSRIAYFHGYFQDPRYFEDISPLIKQTFTLPHPTEHAEQYSRKLSQILAAKNSVFVHIRRGDYMRLGWQLDISYQLRAIAYMAKRVQNLELFLFCEDLEFVQNLDLGYPFVDMTTRDGAAHWDMMLMQSCKHGIITNSTYSWWAAYLIKNPEKIIIGPSHWIYGNENILCKDWVKIESQFETKS</sequence>
<protein>
    <submittedName>
        <fullName evidence="3">Putative alpha-1,2-fucosyltransferase</fullName>
    </submittedName>
</protein>
<keyword evidence="4" id="KW-1185">Reference proteome</keyword>
<reference evidence="3 4" key="1">
    <citation type="journal article" date="2010" name="BMC Genomics">
        <title>Comparative genomics and proteomics of Helicobacter mustelae, an ulcerogenic and carcinogenic gastric pathogen.</title>
        <authorList>
            <person name="O'Toole P.W."/>
            <person name="Snelling W.J."/>
            <person name="Canchaya C."/>
            <person name="Forde B.M."/>
            <person name="Hardie K.R."/>
            <person name="Josenhans C."/>
            <person name="Graham R.L.J."/>
            <person name="McMullan G."/>
            <person name="Parkhill J."/>
            <person name="Belda E."/>
            <person name="Bentley S.D."/>
        </authorList>
    </citation>
    <scope>NUCLEOTIDE SEQUENCE [LARGE SCALE GENOMIC DNA]</scope>
    <source>
        <strain evidence="4">ATCC 43772 / LMG 18044 / NCTC 12198 / 12198</strain>
    </source>
</reference>
<dbReference type="EMBL" id="FN555004">
    <property type="protein sequence ID" value="CBG40460.1"/>
    <property type="molecule type" value="Genomic_DNA"/>
</dbReference>
<evidence type="ECO:0000313" key="4">
    <source>
        <dbReference type="Proteomes" id="UP000001522"/>
    </source>
</evidence>
<dbReference type="GO" id="GO:0005975">
    <property type="term" value="P:carbohydrate metabolic process"/>
    <property type="evidence" value="ECO:0007669"/>
    <property type="project" value="InterPro"/>
</dbReference>
<dbReference type="AlphaFoldDB" id="D3UIY5"/>
<dbReference type="GO" id="GO:0008107">
    <property type="term" value="F:galactoside 2-alpha-L-fucosyltransferase activity"/>
    <property type="evidence" value="ECO:0007669"/>
    <property type="project" value="InterPro"/>
</dbReference>
<dbReference type="HOGENOM" id="CLU_043399_3_1_7"/>
<evidence type="ECO:0000313" key="3">
    <source>
        <dbReference type="EMBL" id="CBG40460.1"/>
    </source>
</evidence>